<gene>
    <name evidence="2" type="ORF">LSUB1_G007654</name>
</gene>
<keyword evidence="3" id="KW-1185">Reference proteome</keyword>
<reference evidence="2 3" key="1">
    <citation type="submission" date="2018-05" db="EMBL/GenBank/DDBJ databases">
        <title>Genome sequencing and assembly of the regulated plant pathogen Lachnellula willkommii and related sister species for the development of diagnostic species identification markers.</title>
        <authorList>
            <person name="Giroux E."/>
            <person name="Bilodeau G."/>
        </authorList>
    </citation>
    <scope>NUCLEOTIDE SEQUENCE [LARGE SCALE GENOMIC DNA]</scope>
    <source>
        <strain evidence="2 3">CBS 197.66</strain>
    </source>
</reference>
<dbReference type="AlphaFoldDB" id="A0A8H8RG75"/>
<evidence type="ECO:0000256" key="1">
    <source>
        <dbReference type="SAM" id="MobiDB-lite"/>
    </source>
</evidence>
<evidence type="ECO:0000313" key="3">
    <source>
        <dbReference type="Proteomes" id="UP000462212"/>
    </source>
</evidence>
<name>A0A8H8RG75_9HELO</name>
<feature type="non-terminal residue" evidence="2">
    <location>
        <position position="74"/>
    </location>
</feature>
<evidence type="ECO:0008006" key="4">
    <source>
        <dbReference type="Google" id="ProtNLM"/>
    </source>
</evidence>
<dbReference type="OrthoDB" id="2565331at2759"/>
<dbReference type="EMBL" id="QGMJ01000936">
    <property type="protein sequence ID" value="TVY32784.1"/>
    <property type="molecule type" value="Genomic_DNA"/>
</dbReference>
<accession>A0A8H8RG75</accession>
<feature type="region of interest" description="Disordered" evidence="1">
    <location>
        <begin position="50"/>
        <end position="74"/>
    </location>
</feature>
<evidence type="ECO:0000313" key="2">
    <source>
        <dbReference type="EMBL" id="TVY32784.1"/>
    </source>
</evidence>
<dbReference type="Proteomes" id="UP000462212">
    <property type="component" value="Unassembled WGS sequence"/>
</dbReference>
<protein>
    <recommendedName>
        <fullName evidence="4">CsbD-like domain-containing protein</fullName>
    </recommendedName>
</protein>
<feature type="compositionally biased region" description="Polar residues" evidence="1">
    <location>
        <begin position="55"/>
        <end position="74"/>
    </location>
</feature>
<organism evidence="2 3">
    <name type="scientific">Lachnellula subtilissima</name>
    <dbReference type="NCBI Taxonomy" id="602034"/>
    <lineage>
        <taxon>Eukaryota</taxon>
        <taxon>Fungi</taxon>
        <taxon>Dikarya</taxon>
        <taxon>Ascomycota</taxon>
        <taxon>Pezizomycotina</taxon>
        <taxon>Leotiomycetes</taxon>
        <taxon>Helotiales</taxon>
        <taxon>Lachnaceae</taxon>
        <taxon>Lachnellula</taxon>
    </lineage>
</organism>
<sequence>MAGLLGNVTKSADQALTGGEEQQGQGGLLGGVGKTVDGAGNAVGQTVDGAGGAVGQTTKGVGNTAGQTTKGVGM</sequence>
<proteinExistence type="predicted"/>
<comment type="caution">
    <text evidence="2">The sequence shown here is derived from an EMBL/GenBank/DDBJ whole genome shotgun (WGS) entry which is preliminary data.</text>
</comment>